<evidence type="ECO:0000313" key="3">
    <source>
        <dbReference type="EMBL" id="TDC46239.1"/>
    </source>
</evidence>
<accession>A0A4R4RC10</accession>
<gene>
    <name evidence="3" type="ORF">E1212_27355</name>
</gene>
<dbReference type="SUPFAM" id="SSF56300">
    <property type="entry name" value="Metallo-dependent phosphatases"/>
    <property type="match status" value="1"/>
</dbReference>
<dbReference type="OrthoDB" id="9809781at2"/>
<dbReference type="RefSeq" id="WP_131988423.1">
    <property type="nucleotide sequence ID" value="NZ_SMKL01000104.1"/>
</dbReference>
<feature type="domain" description="Calcineurin-like phosphoesterase" evidence="1">
    <location>
        <begin position="778"/>
        <end position="938"/>
    </location>
</feature>
<dbReference type="PANTHER" id="PTHR40446">
    <property type="entry name" value="N-ACETYLGLUCOSAMINE-1-PHOSPHODIESTER ALPHA-N-ACETYLGLUCOSAMINIDASE"/>
    <property type="match status" value="1"/>
</dbReference>
<dbReference type="PANTHER" id="PTHR40446:SF2">
    <property type="entry name" value="N-ACETYLGLUCOSAMINE-1-PHOSPHODIESTER ALPHA-N-ACETYLGLUCOSAMINIDASE"/>
    <property type="match status" value="1"/>
</dbReference>
<dbReference type="Gene3D" id="2.60.40.1080">
    <property type="match status" value="1"/>
</dbReference>
<dbReference type="Gene3D" id="3.60.21.10">
    <property type="match status" value="1"/>
</dbReference>
<proteinExistence type="predicted"/>
<dbReference type="InterPro" id="IPR029052">
    <property type="entry name" value="Metallo-depent_PP-like"/>
</dbReference>
<organism evidence="3 4">
    <name type="scientific">Jiangella ureilytica</name>
    <dbReference type="NCBI Taxonomy" id="2530374"/>
    <lineage>
        <taxon>Bacteria</taxon>
        <taxon>Bacillati</taxon>
        <taxon>Actinomycetota</taxon>
        <taxon>Actinomycetes</taxon>
        <taxon>Jiangellales</taxon>
        <taxon>Jiangellaceae</taxon>
        <taxon>Jiangella</taxon>
    </lineage>
</organism>
<dbReference type="InterPro" id="IPR004843">
    <property type="entry name" value="Calcineurin-like_PHP"/>
</dbReference>
<protein>
    <submittedName>
        <fullName evidence="3">Multidrug transporter</fullName>
    </submittedName>
</protein>
<feature type="domain" description="Phosphodiester glycosidase" evidence="2">
    <location>
        <begin position="235"/>
        <end position="409"/>
    </location>
</feature>
<name>A0A4R4RC10_9ACTN</name>
<evidence type="ECO:0000259" key="1">
    <source>
        <dbReference type="Pfam" id="PF00149"/>
    </source>
</evidence>
<evidence type="ECO:0000313" key="4">
    <source>
        <dbReference type="Proteomes" id="UP000295621"/>
    </source>
</evidence>
<dbReference type="InterPro" id="IPR018711">
    <property type="entry name" value="NAGPA"/>
</dbReference>
<dbReference type="Pfam" id="PF09992">
    <property type="entry name" value="NAGPA"/>
    <property type="match status" value="1"/>
</dbReference>
<keyword evidence="4" id="KW-1185">Reference proteome</keyword>
<dbReference type="EMBL" id="SMKL01000104">
    <property type="protein sequence ID" value="TDC46239.1"/>
    <property type="molecule type" value="Genomic_DNA"/>
</dbReference>
<comment type="caution">
    <text evidence="3">The sequence shown here is derived from an EMBL/GenBank/DDBJ whole genome shotgun (WGS) entry which is preliminary data.</text>
</comment>
<dbReference type="GO" id="GO:0016787">
    <property type="term" value="F:hydrolase activity"/>
    <property type="evidence" value="ECO:0007669"/>
    <property type="project" value="InterPro"/>
</dbReference>
<dbReference type="Proteomes" id="UP000295621">
    <property type="component" value="Unassembled WGS sequence"/>
</dbReference>
<evidence type="ECO:0000259" key="2">
    <source>
        <dbReference type="Pfam" id="PF09992"/>
    </source>
</evidence>
<dbReference type="Pfam" id="PF00149">
    <property type="entry name" value="Metallophos"/>
    <property type="match status" value="1"/>
</dbReference>
<sequence>MLNRRDRARSAAVQLFPRETRPRQGSRGRRLAAPTALLTGGLLLVPAAAPAAAVEPDDLTRPGESVLVDTDRQTIAPGMELTTFSRLEDGGWNAGSILEVDLDSGVTLDYQYSGEVTKTATVRSLAQASGATAAINGDFYDINDSNAPLGAGVSRDEGLVTAPTAGHENALAVSSSGAAALARVFLEGTAVTGDGVSLRLAGVNTHALPAGGIGVFTSQWGSYTRANTVGAATNRAEVTVVDGVVTAVGTTLDTGPIAPNTIVLVGRDAGATSLLALAPGDTVDVSYAPRSDLEDVVVAVGGNHVLVDDGVQQTFTDTEPAARTSIGLSEDGRTMYLVSLDGKQAHSRGMTLGEFAELMSDLGAYDALNIDGGGSSTLVVRDPGTDDRTVVNSPSDGSERSVANGLALFAAEGSGELDGFRVVAGAGRDGENTDRVFPGLTRTVEALGHDETFARVDARPRWMTADRRVASVLRGDTPTTAVVTGIRPGRTEVRADVRGSAGELGITVLGELQRLEPTATLIPLGGADDTGTLALTGYDVDGYRAPIEPGDVTVTGGEGVVALVPDGDGFTVDPLVEAGSALVTLEAAGVETSVAITVGLAEVPVADFADASRWTISFARATGAIAPTEGPDGRDGVRLTYDFTGGNTRAAYAAPPAQFTMPGQPQNIKAWVKGDGQGTWIRMRVYDPNGTLLTLNGGYTTFTGWQQLTFPVPAGTQYPLRFRDIYAVEASGARNYHGETSFSDITVEIAPEVELPEQERFADPVVVTNGTADDAGQRIAVMSDSQFVGRNPDSDIVAAARRTLREIVAEDPDALVINGDLVDEAAPIDFDLARRVLDEELAGADFPWYYVPGNHEVQGGPIANFIAEFGATQHTVDLATDGGTTRVITLNSAFGTLRGGGFAQVAELRRALDDAAEASDVTGVLVFQHHPANDPLPTANSQLADRREAAMLETWLAGFEAGSGKSAAFVGAHAGVFDASSVDGVPYIVNGNSGKGPASTPDDGGFTGWTLLGLEPSQGTAQDDDGWLRAEVRARVDTIALQAPATLAVGATGTLAATVEQDDTRTVPVQWPVSAQWGGTGVFVGPAAKAPLWATVAVDPAAGTVVGLRAGTATVTVTVNGETATQPVTVG</sequence>
<reference evidence="3 4" key="1">
    <citation type="submission" date="2019-02" db="EMBL/GenBank/DDBJ databases">
        <title>Draft genome sequences of novel Actinobacteria.</title>
        <authorList>
            <person name="Sahin N."/>
            <person name="Ay H."/>
            <person name="Saygin H."/>
        </authorList>
    </citation>
    <scope>NUCLEOTIDE SEQUENCE [LARGE SCALE GENOMIC DNA]</scope>
    <source>
        <strain evidence="3 4">KC603</strain>
    </source>
</reference>
<dbReference type="AlphaFoldDB" id="A0A4R4RC10"/>